<evidence type="ECO:0000313" key="2">
    <source>
        <dbReference type="Proteomes" id="UP000298416"/>
    </source>
</evidence>
<evidence type="ECO:0008006" key="3">
    <source>
        <dbReference type="Google" id="ProtNLM"/>
    </source>
</evidence>
<proteinExistence type="predicted"/>
<accession>A0A8X8XTD7</accession>
<keyword evidence="2" id="KW-1185">Reference proteome</keyword>
<reference evidence="1" key="1">
    <citation type="submission" date="2018-01" db="EMBL/GenBank/DDBJ databases">
        <authorList>
            <person name="Mao J.F."/>
        </authorList>
    </citation>
    <scope>NUCLEOTIDE SEQUENCE</scope>
    <source>
        <strain evidence="1">Huo1</strain>
        <tissue evidence="1">Leaf</tissue>
    </source>
</reference>
<dbReference type="AlphaFoldDB" id="A0A8X8XTD7"/>
<evidence type="ECO:0000313" key="1">
    <source>
        <dbReference type="EMBL" id="KAG6417785.1"/>
    </source>
</evidence>
<name>A0A8X8XTD7_SALSN</name>
<protein>
    <recommendedName>
        <fullName evidence="3">Pentatricopeptide repeat-containing protein</fullName>
    </recommendedName>
</protein>
<dbReference type="EMBL" id="PNBA02000007">
    <property type="protein sequence ID" value="KAG6417785.1"/>
    <property type="molecule type" value="Genomic_DNA"/>
</dbReference>
<comment type="caution">
    <text evidence="1">The sequence shown here is derived from an EMBL/GenBank/DDBJ whole genome shotgun (WGS) entry which is preliminary data.</text>
</comment>
<sequence>MAKPTNQQQELSLFKRLSALGNRDGEVDQGLPPIQTIPPHSRVVNLDLKRHGVKQALKFMEMVTSETVNNGWKPRRDTIDRFLECFNIESDVKRAEEFYELMKRINCVDTHFYEALLHIYAGAGQKLRNVRDGVEISTELDDLIASVSL</sequence>
<reference evidence="1" key="2">
    <citation type="submission" date="2020-08" db="EMBL/GenBank/DDBJ databases">
        <title>Plant Genome Project.</title>
        <authorList>
            <person name="Zhang R.-G."/>
        </authorList>
    </citation>
    <scope>NUCLEOTIDE SEQUENCE</scope>
    <source>
        <strain evidence="1">Huo1</strain>
        <tissue evidence="1">Leaf</tissue>
    </source>
</reference>
<dbReference type="Proteomes" id="UP000298416">
    <property type="component" value="Unassembled WGS sequence"/>
</dbReference>
<organism evidence="1">
    <name type="scientific">Salvia splendens</name>
    <name type="common">Scarlet sage</name>
    <dbReference type="NCBI Taxonomy" id="180675"/>
    <lineage>
        <taxon>Eukaryota</taxon>
        <taxon>Viridiplantae</taxon>
        <taxon>Streptophyta</taxon>
        <taxon>Embryophyta</taxon>
        <taxon>Tracheophyta</taxon>
        <taxon>Spermatophyta</taxon>
        <taxon>Magnoliopsida</taxon>
        <taxon>eudicotyledons</taxon>
        <taxon>Gunneridae</taxon>
        <taxon>Pentapetalae</taxon>
        <taxon>asterids</taxon>
        <taxon>lamiids</taxon>
        <taxon>Lamiales</taxon>
        <taxon>Lamiaceae</taxon>
        <taxon>Nepetoideae</taxon>
        <taxon>Mentheae</taxon>
        <taxon>Salviinae</taxon>
        <taxon>Salvia</taxon>
        <taxon>Salvia subgen. Calosphace</taxon>
        <taxon>core Calosphace</taxon>
    </lineage>
</organism>
<gene>
    <name evidence="1" type="ORF">SASPL_119978</name>
</gene>